<evidence type="ECO:0000256" key="1">
    <source>
        <dbReference type="SAM" id="MobiDB-lite"/>
    </source>
</evidence>
<reference evidence="2" key="2">
    <citation type="journal article" date="2023" name="Proc. Natl. Acad. Sci. U.S.A.">
        <title>A global phylogenomic analysis of the shiitake genus Lentinula.</title>
        <authorList>
            <person name="Sierra-Patev S."/>
            <person name="Min B."/>
            <person name="Naranjo-Ortiz M."/>
            <person name="Looney B."/>
            <person name="Konkel Z."/>
            <person name="Slot J.C."/>
            <person name="Sakamoto Y."/>
            <person name="Steenwyk J.L."/>
            <person name="Rokas A."/>
            <person name="Carro J."/>
            <person name="Camarero S."/>
            <person name="Ferreira P."/>
            <person name="Molpeceres G."/>
            <person name="Ruiz-Duenas F.J."/>
            <person name="Serrano A."/>
            <person name="Henrissat B."/>
            <person name="Drula E."/>
            <person name="Hughes K.W."/>
            <person name="Mata J.L."/>
            <person name="Ishikawa N.K."/>
            <person name="Vargas-Isla R."/>
            <person name="Ushijima S."/>
            <person name="Smith C.A."/>
            <person name="Donoghue J."/>
            <person name="Ahrendt S."/>
            <person name="Andreopoulos W."/>
            <person name="He G."/>
            <person name="LaButti K."/>
            <person name="Lipzen A."/>
            <person name="Ng V."/>
            <person name="Riley R."/>
            <person name="Sandor L."/>
            <person name="Barry K."/>
            <person name="Martinez A.T."/>
            <person name="Xiao Y."/>
            <person name="Gibbons J.G."/>
            <person name="Terashima K."/>
            <person name="Grigoriev I.V."/>
            <person name="Hibbett D."/>
        </authorList>
    </citation>
    <scope>NUCLEOTIDE SEQUENCE</scope>
    <source>
        <strain evidence="2">ET3784</strain>
    </source>
</reference>
<gene>
    <name evidence="2" type="ORF">DFJ43DRAFT_1157344</name>
</gene>
<reference evidence="2" key="1">
    <citation type="submission" date="2022-08" db="EMBL/GenBank/DDBJ databases">
        <authorList>
            <consortium name="DOE Joint Genome Institute"/>
            <person name="Min B."/>
            <person name="Sierra-Patev S."/>
            <person name="Naranjo-Ortiz M."/>
            <person name="Looney B."/>
            <person name="Konkel Z."/>
            <person name="Slot J.C."/>
            <person name="Sakamoto Y."/>
            <person name="Steenwyk J.L."/>
            <person name="Rokas A."/>
            <person name="Carro J."/>
            <person name="Camarero S."/>
            <person name="Ferreira P."/>
            <person name="Molpeceres G."/>
            <person name="Ruiz-duenas F.J."/>
            <person name="Serrano A."/>
            <person name="Henrissat B."/>
            <person name="Drula E."/>
            <person name="Hughes K.W."/>
            <person name="Mata J.L."/>
            <person name="Ishikawa N.K."/>
            <person name="Vargas-Isla R."/>
            <person name="Ushijima S."/>
            <person name="Smith C.A."/>
            <person name="Ahrendt S."/>
            <person name="Andreopoulos W."/>
            <person name="He G."/>
            <person name="LaButti K."/>
            <person name="Lipzen A."/>
            <person name="Ng V."/>
            <person name="Riley R."/>
            <person name="Sandor L."/>
            <person name="Barry K."/>
            <person name="Martinez A.T."/>
            <person name="Xiao Y."/>
            <person name="Gibbons J.G."/>
            <person name="Terashima K."/>
            <person name="Hibbett D.S."/>
            <person name="Grigoriev I.V."/>
        </authorList>
    </citation>
    <scope>NUCLEOTIDE SEQUENCE</scope>
    <source>
        <strain evidence="2">ET3784</strain>
    </source>
</reference>
<dbReference type="Proteomes" id="UP001176059">
    <property type="component" value="Unassembled WGS sequence"/>
</dbReference>
<dbReference type="AlphaFoldDB" id="A0AA38J5W4"/>
<proteinExistence type="predicted"/>
<feature type="region of interest" description="Disordered" evidence="1">
    <location>
        <begin position="1"/>
        <end position="26"/>
    </location>
</feature>
<keyword evidence="3" id="KW-1185">Reference proteome</keyword>
<name>A0AA38J5W4_9AGAR</name>
<organism evidence="2 3">
    <name type="scientific">Lentinula guzmanii</name>
    <dbReference type="NCBI Taxonomy" id="2804957"/>
    <lineage>
        <taxon>Eukaryota</taxon>
        <taxon>Fungi</taxon>
        <taxon>Dikarya</taxon>
        <taxon>Basidiomycota</taxon>
        <taxon>Agaricomycotina</taxon>
        <taxon>Agaricomycetes</taxon>
        <taxon>Agaricomycetidae</taxon>
        <taxon>Agaricales</taxon>
        <taxon>Marasmiineae</taxon>
        <taxon>Omphalotaceae</taxon>
        <taxon>Lentinula</taxon>
    </lineage>
</organism>
<evidence type="ECO:0000313" key="3">
    <source>
        <dbReference type="Proteomes" id="UP001176059"/>
    </source>
</evidence>
<feature type="region of interest" description="Disordered" evidence="1">
    <location>
        <begin position="98"/>
        <end position="117"/>
    </location>
</feature>
<feature type="compositionally biased region" description="Basic and acidic residues" evidence="1">
    <location>
        <begin position="8"/>
        <end position="20"/>
    </location>
</feature>
<sequence length="117" mass="13078">MSSPNPNKTDKDSIEHDGKVSTDPLPPFSQAIDYWTDYVQGSVDDKKTDSAVEVTSSLPFRRSDLTANLASLPTSSYPMTHLIATYPIFTHFHHPNTSELDMGQADGRRRSRRNVVL</sequence>
<evidence type="ECO:0000313" key="2">
    <source>
        <dbReference type="EMBL" id="KAJ3725624.1"/>
    </source>
</evidence>
<dbReference type="EMBL" id="JANVFO010000045">
    <property type="protein sequence ID" value="KAJ3725624.1"/>
    <property type="molecule type" value="Genomic_DNA"/>
</dbReference>
<accession>A0AA38J5W4</accession>
<protein>
    <submittedName>
        <fullName evidence="2">Uncharacterized protein</fullName>
    </submittedName>
</protein>
<comment type="caution">
    <text evidence="2">The sequence shown here is derived from an EMBL/GenBank/DDBJ whole genome shotgun (WGS) entry which is preliminary data.</text>
</comment>